<dbReference type="EMBL" id="MLJW01000590">
    <property type="protein sequence ID" value="OIQ84802.1"/>
    <property type="molecule type" value="Genomic_DNA"/>
</dbReference>
<accession>A0A1J5QN62</accession>
<evidence type="ECO:0000256" key="1">
    <source>
        <dbReference type="SAM" id="Phobius"/>
    </source>
</evidence>
<comment type="caution">
    <text evidence="2">The sequence shown here is derived from an EMBL/GenBank/DDBJ whole genome shotgun (WGS) entry which is preliminary data.</text>
</comment>
<evidence type="ECO:0000313" key="2">
    <source>
        <dbReference type="EMBL" id="OIQ84802.1"/>
    </source>
</evidence>
<feature type="transmembrane region" description="Helical" evidence="1">
    <location>
        <begin position="45"/>
        <end position="67"/>
    </location>
</feature>
<gene>
    <name evidence="2" type="ORF">GALL_333660</name>
</gene>
<protein>
    <submittedName>
        <fullName evidence="2">Uncharacterized protein</fullName>
    </submittedName>
</protein>
<dbReference type="AlphaFoldDB" id="A0A1J5QN62"/>
<sequence length="137" mass="15306">MKWVGQYQLHVARFARWHALLGAFDAAVALAAVWNAWQWSGHVELPMMAGLSLGMFALVLAAQFPYWKISPFTLLHGEQGWKLVQDSRRSQLAQVRGVSLPGLLLVLGLSDHGRVVLPVPSDIPPTAWRELRTRLAM</sequence>
<reference evidence="2" key="1">
    <citation type="submission" date="2016-10" db="EMBL/GenBank/DDBJ databases">
        <title>Sequence of Gallionella enrichment culture.</title>
        <authorList>
            <person name="Poehlein A."/>
            <person name="Muehling M."/>
            <person name="Daniel R."/>
        </authorList>
    </citation>
    <scope>NUCLEOTIDE SEQUENCE</scope>
</reference>
<proteinExistence type="predicted"/>
<organism evidence="2">
    <name type="scientific">mine drainage metagenome</name>
    <dbReference type="NCBI Taxonomy" id="410659"/>
    <lineage>
        <taxon>unclassified sequences</taxon>
        <taxon>metagenomes</taxon>
        <taxon>ecological metagenomes</taxon>
    </lineage>
</organism>
<feature type="transmembrane region" description="Helical" evidence="1">
    <location>
        <begin position="20"/>
        <end position="39"/>
    </location>
</feature>
<keyword evidence="1" id="KW-1133">Transmembrane helix</keyword>
<keyword evidence="1" id="KW-0812">Transmembrane</keyword>
<keyword evidence="1" id="KW-0472">Membrane</keyword>
<name>A0A1J5QN62_9ZZZZ</name>